<keyword evidence="1" id="KW-0732">Signal</keyword>
<evidence type="ECO:0000313" key="3">
    <source>
        <dbReference type="Proteomes" id="UP001632038"/>
    </source>
</evidence>
<dbReference type="EMBL" id="JAVIJP010000017">
    <property type="protein sequence ID" value="KAL3639994.1"/>
    <property type="molecule type" value="Genomic_DNA"/>
</dbReference>
<reference evidence="3" key="1">
    <citation type="journal article" date="2024" name="IScience">
        <title>Strigolactones Initiate the Formation of Haustorium-like Structures in Castilleja.</title>
        <authorList>
            <person name="Buerger M."/>
            <person name="Peterson D."/>
            <person name="Chory J."/>
        </authorList>
    </citation>
    <scope>NUCLEOTIDE SEQUENCE [LARGE SCALE GENOMIC DNA]</scope>
</reference>
<dbReference type="InterPro" id="IPR021924">
    <property type="entry name" value="DUF3537"/>
</dbReference>
<comment type="caution">
    <text evidence="2">The sequence shown here is derived from an EMBL/GenBank/DDBJ whole genome shotgun (WGS) entry which is preliminary data.</text>
</comment>
<dbReference type="AlphaFoldDB" id="A0ABD3DFS0"/>
<gene>
    <name evidence="2" type="ORF">CASFOL_014962</name>
</gene>
<proteinExistence type="predicted"/>
<feature type="signal peptide" evidence="1">
    <location>
        <begin position="1"/>
        <end position="20"/>
    </location>
</feature>
<dbReference type="Pfam" id="PF12056">
    <property type="entry name" value="DUF3537"/>
    <property type="match status" value="1"/>
</dbReference>
<name>A0ABD3DFS0_9LAMI</name>
<evidence type="ECO:0000313" key="2">
    <source>
        <dbReference type="EMBL" id="KAL3639994.1"/>
    </source>
</evidence>
<organism evidence="2 3">
    <name type="scientific">Castilleja foliolosa</name>
    <dbReference type="NCBI Taxonomy" id="1961234"/>
    <lineage>
        <taxon>Eukaryota</taxon>
        <taxon>Viridiplantae</taxon>
        <taxon>Streptophyta</taxon>
        <taxon>Embryophyta</taxon>
        <taxon>Tracheophyta</taxon>
        <taxon>Spermatophyta</taxon>
        <taxon>Magnoliopsida</taxon>
        <taxon>eudicotyledons</taxon>
        <taxon>Gunneridae</taxon>
        <taxon>Pentapetalae</taxon>
        <taxon>asterids</taxon>
        <taxon>lamiids</taxon>
        <taxon>Lamiales</taxon>
        <taxon>Orobanchaceae</taxon>
        <taxon>Pedicularideae</taxon>
        <taxon>Castillejinae</taxon>
        <taxon>Castilleja</taxon>
    </lineage>
</organism>
<dbReference type="Proteomes" id="UP001632038">
    <property type="component" value="Unassembled WGS sequence"/>
</dbReference>
<sequence length="110" mass="12314">MWVCSVSLLAGLLIILRSAARVTHKAQAMRCIASKWHRCATIDTPENETRVGRIADEQFFTGSPDVSSDFEDIGDGEDELDNTKFVPSYVHSTISFQKRQALGKFVSIFF</sequence>
<dbReference type="PANTHER" id="PTHR31963:SF16">
    <property type="entry name" value="OS06G0635200 PROTEIN"/>
    <property type="match status" value="1"/>
</dbReference>
<feature type="chain" id="PRO_5044890186" evidence="1">
    <location>
        <begin position="21"/>
        <end position="110"/>
    </location>
</feature>
<protein>
    <submittedName>
        <fullName evidence="2">Uncharacterized protein</fullName>
    </submittedName>
</protein>
<accession>A0ABD3DFS0</accession>
<keyword evidence="3" id="KW-1185">Reference proteome</keyword>
<dbReference type="PANTHER" id="PTHR31963">
    <property type="entry name" value="RAS GUANINE NUCLEOTIDE EXCHANGE FACTOR K"/>
    <property type="match status" value="1"/>
</dbReference>
<evidence type="ECO:0000256" key="1">
    <source>
        <dbReference type="SAM" id="SignalP"/>
    </source>
</evidence>